<dbReference type="RefSeq" id="WP_087966827.1">
    <property type="nucleotide sequence ID" value="NZ_NFDN01000064.1"/>
</dbReference>
<organism evidence="1 2">
    <name type="scientific">Bacillus thuringiensis serovar yosoo</name>
    <dbReference type="NCBI Taxonomy" id="180848"/>
    <lineage>
        <taxon>Bacteria</taxon>
        <taxon>Bacillati</taxon>
        <taxon>Bacillota</taxon>
        <taxon>Bacilli</taxon>
        <taxon>Bacillales</taxon>
        <taxon>Bacillaceae</taxon>
        <taxon>Bacillus</taxon>
        <taxon>Bacillus cereus group</taxon>
    </lineage>
</organism>
<comment type="caution">
    <text evidence="1">The sequence shown here is derived from an EMBL/GenBank/DDBJ whole genome shotgun (WGS) entry which is preliminary data.</text>
</comment>
<accession>A0A9X6IEQ1</accession>
<reference evidence="1 2" key="1">
    <citation type="submission" date="2016-10" db="EMBL/GenBank/DDBJ databases">
        <title>Comparative genomics of Bacillus thuringiensis reveals a path to pathogens against multiple invertebrate hosts.</title>
        <authorList>
            <person name="Zheng J."/>
            <person name="Gao Q."/>
            <person name="Liu H."/>
            <person name="Peng D."/>
            <person name="Ruan L."/>
            <person name="Sun M."/>
        </authorList>
    </citation>
    <scope>NUCLEOTIDE SEQUENCE [LARGE SCALE GENOMIC DNA]</scope>
    <source>
        <strain evidence="1">BGSC 4CA1</strain>
    </source>
</reference>
<sequence length="177" mass="20998">MAMRTAFRGKVIIKEEYKELVKLINLGEWETAIMKYPFLQDYYVVESSPLIPLPKSVIQSRLNEGMDSSEKGWLRLEVDVFNWSMESEYYTDLRGLEWTFITCLKNYPNKNHDNKRPIETFIDVVLSKVVSKIIKIQLYDEEWLDSQVQPLEYKFQKTKILTEDFKKTVVNKIVATR</sequence>
<evidence type="ECO:0000313" key="1">
    <source>
        <dbReference type="EMBL" id="OTY56448.1"/>
    </source>
</evidence>
<protein>
    <submittedName>
        <fullName evidence="1">Uncharacterized protein</fullName>
    </submittedName>
</protein>
<gene>
    <name evidence="1" type="ORF">BK746_17800</name>
</gene>
<name>A0A9X6IEQ1_BACTU</name>
<dbReference type="AlphaFoldDB" id="A0A9X6IEQ1"/>
<dbReference type="EMBL" id="NFDN01000064">
    <property type="protein sequence ID" value="OTY56448.1"/>
    <property type="molecule type" value="Genomic_DNA"/>
</dbReference>
<proteinExistence type="predicted"/>
<dbReference type="Proteomes" id="UP000195129">
    <property type="component" value="Unassembled WGS sequence"/>
</dbReference>
<evidence type="ECO:0000313" key="2">
    <source>
        <dbReference type="Proteomes" id="UP000195129"/>
    </source>
</evidence>